<keyword evidence="3" id="KW-1185">Reference proteome</keyword>
<proteinExistence type="predicted"/>
<gene>
    <name evidence="2" type="ORF">DSM104635_00649</name>
</gene>
<dbReference type="Proteomes" id="UP000431269">
    <property type="component" value="Chromosome"/>
</dbReference>
<dbReference type="KEGG" id="tsv:DSM104635_00649"/>
<dbReference type="EMBL" id="CP047045">
    <property type="protein sequence ID" value="QGZ93835.1"/>
    <property type="molecule type" value="Genomic_DNA"/>
</dbReference>
<evidence type="ECO:0000313" key="2">
    <source>
        <dbReference type="EMBL" id="QGZ93835.1"/>
    </source>
</evidence>
<dbReference type="SMART" id="SM00091">
    <property type="entry name" value="PAS"/>
    <property type="match status" value="2"/>
</dbReference>
<keyword evidence="2" id="KW-0418">Kinase</keyword>
<feature type="domain" description="PAS" evidence="1">
    <location>
        <begin position="61"/>
        <end position="131"/>
    </location>
</feature>
<name>A0A6I6MGL2_9CAUL</name>
<organism evidence="2 3">
    <name type="scientific">Terricaulis silvestris</name>
    <dbReference type="NCBI Taxonomy" id="2686094"/>
    <lineage>
        <taxon>Bacteria</taxon>
        <taxon>Pseudomonadati</taxon>
        <taxon>Pseudomonadota</taxon>
        <taxon>Alphaproteobacteria</taxon>
        <taxon>Caulobacterales</taxon>
        <taxon>Caulobacteraceae</taxon>
        <taxon>Terricaulis</taxon>
    </lineage>
</organism>
<dbReference type="CDD" id="cd00130">
    <property type="entry name" value="PAS"/>
    <property type="match status" value="2"/>
</dbReference>
<evidence type="ECO:0000259" key="1">
    <source>
        <dbReference type="PROSITE" id="PS50112"/>
    </source>
</evidence>
<dbReference type="PROSITE" id="PS50112">
    <property type="entry name" value="PAS"/>
    <property type="match status" value="1"/>
</dbReference>
<dbReference type="SUPFAM" id="SSF55785">
    <property type="entry name" value="PYP-like sensor domain (PAS domain)"/>
    <property type="match status" value="2"/>
</dbReference>
<dbReference type="Pfam" id="PF08448">
    <property type="entry name" value="PAS_4"/>
    <property type="match status" value="1"/>
</dbReference>
<keyword evidence="2" id="KW-0808">Transferase</keyword>
<dbReference type="Pfam" id="PF13426">
    <property type="entry name" value="PAS_9"/>
    <property type="match status" value="1"/>
</dbReference>
<reference evidence="3" key="1">
    <citation type="submission" date="2019-12" db="EMBL/GenBank/DDBJ databases">
        <title>Complete genome of Terracaulis silvestris 0127_4.</title>
        <authorList>
            <person name="Vieira S."/>
            <person name="Riedel T."/>
            <person name="Sproer C."/>
            <person name="Pascual J."/>
            <person name="Boedeker C."/>
            <person name="Overmann J."/>
        </authorList>
    </citation>
    <scope>NUCLEOTIDE SEQUENCE [LARGE SCALE GENOMIC DNA]</scope>
    <source>
        <strain evidence="3">0127_4</strain>
    </source>
</reference>
<accession>A0A6I6MGL2</accession>
<evidence type="ECO:0000313" key="3">
    <source>
        <dbReference type="Proteomes" id="UP000431269"/>
    </source>
</evidence>
<protein>
    <submittedName>
        <fullName evidence="2">Sensory histidine kinase AtoS</fullName>
    </submittedName>
</protein>
<dbReference type="InterPro" id="IPR000014">
    <property type="entry name" value="PAS"/>
</dbReference>
<dbReference type="GO" id="GO:0016301">
    <property type="term" value="F:kinase activity"/>
    <property type="evidence" value="ECO:0007669"/>
    <property type="project" value="UniProtKB-KW"/>
</dbReference>
<dbReference type="NCBIfam" id="TIGR00229">
    <property type="entry name" value="sensory_box"/>
    <property type="match status" value="1"/>
</dbReference>
<dbReference type="RefSeq" id="WP_158764824.1">
    <property type="nucleotide sequence ID" value="NZ_CP047045.1"/>
</dbReference>
<dbReference type="InterPro" id="IPR035965">
    <property type="entry name" value="PAS-like_dom_sf"/>
</dbReference>
<dbReference type="InterPro" id="IPR013656">
    <property type="entry name" value="PAS_4"/>
</dbReference>
<dbReference type="AlphaFoldDB" id="A0A6I6MGL2"/>
<dbReference type="Gene3D" id="3.30.450.20">
    <property type="entry name" value="PAS domain"/>
    <property type="match status" value="2"/>
</dbReference>
<sequence>MTNRIAVSSAEFIRNIGYWQSEALRQPIAITHHGRERLVLAAPDAVHAEGAAQSEAVLAALRADFASVLENLDEGFLLVDAQLHIVSSNATAEAFTGRTRDQLRGAQVFDVLPQPLGSILGDRLQRVIRSRKQESVDAGSFDGRAISMNVFPMAKGAAALFTNTTEQQHLRRELEQSAALDAAVRRHPQAAAMRLDSRARIAAIDEHFCVWSGFSGADVLGHRFIDLISPPHRREAGEAIEGVLREALGRDIALTLLGKRGEEMRGVLSLAPIVVDSVAHGAQALWVPTQDDADERQHAA</sequence>